<dbReference type="AlphaFoldDB" id="A0ABD5U7L8"/>
<keyword evidence="2" id="KW-0812">Transmembrane</keyword>
<organism evidence="4 5">
    <name type="scientific">Halomarina ordinaria</name>
    <dbReference type="NCBI Taxonomy" id="3033939"/>
    <lineage>
        <taxon>Archaea</taxon>
        <taxon>Methanobacteriati</taxon>
        <taxon>Methanobacteriota</taxon>
        <taxon>Stenosarchaea group</taxon>
        <taxon>Halobacteria</taxon>
        <taxon>Halobacteriales</taxon>
        <taxon>Natronomonadaceae</taxon>
        <taxon>Halomarina</taxon>
    </lineage>
</organism>
<gene>
    <name evidence="4" type="ORF">ACFQHK_06745</name>
</gene>
<feature type="compositionally biased region" description="Acidic residues" evidence="1">
    <location>
        <begin position="1"/>
        <end position="23"/>
    </location>
</feature>
<evidence type="ECO:0000313" key="4">
    <source>
        <dbReference type="EMBL" id="MFC6836203.1"/>
    </source>
</evidence>
<feature type="compositionally biased region" description="Acidic residues" evidence="1">
    <location>
        <begin position="113"/>
        <end position="123"/>
    </location>
</feature>
<dbReference type="RefSeq" id="WP_304447895.1">
    <property type="nucleotide sequence ID" value="NZ_JARRAH010000001.1"/>
</dbReference>
<feature type="region of interest" description="Disordered" evidence="1">
    <location>
        <begin position="1"/>
        <end position="38"/>
    </location>
</feature>
<evidence type="ECO:0000256" key="2">
    <source>
        <dbReference type="SAM" id="Phobius"/>
    </source>
</evidence>
<feature type="domain" description="DUF7322" evidence="3">
    <location>
        <begin position="42"/>
        <end position="101"/>
    </location>
</feature>
<dbReference type="Pfam" id="PF24008">
    <property type="entry name" value="DUF7322"/>
    <property type="match status" value="1"/>
</dbReference>
<name>A0ABD5U7L8_9EURY</name>
<dbReference type="InterPro" id="IPR055746">
    <property type="entry name" value="DUF7322"/>
</dbReference>
<dbReference type="EMBL" id="JBHSXM010000001">
    <property type="protein sequence ID" value="MFC6836203.1"/>
    <property type="molecule type" value="Genomic_DNA"/>
</dbReference>
<evidence type="ECO:0000256" key="1">
    <source>
        <dbReference type="SAM" id="MobiDB-lite"/>
    </source>
</evidence>
<feature type="transmembrane region" description="Helical" evidence="2">
    <location>
        <begin position="50"/>
        <end position="74"/>
    </location>
</feature>
<sequence length="123" mass="13488">MDPLEEDEGDRDPWPDEPDEFDPDSLGPRVEYTTPDDLSDIDLDRETFNAFWAVVALAKVGLYAGAVGAMLLAFDGDVDLGAPLLLVGLLALGFGYRRYRRHRGRATDPPTDPPDDAPAEGRD</sequence>
<keyword evidence="2" id="KW-1133">Transmembrane helix</keyword>
<keyword evidence="5" id="KW-1185">Reference proteome</keyword>
<keyword evidence="2" id="KW-0472">Membrane</keyword>
<comment type="caution">
    <text evidence="4">The sequence shown here is derived from an EMBL/GenBank/DDBJ whole genome shotgun (WGS) entry which is preliminary data.</text>
</comment>
<dbReference type="Proteomes" id="UP001596406">
    <property type="component" value="Unassembled WGS sequence"/>
</dbReference>
<proteinExistence type="predicted"/>
<accession>A0ABD5U7L8</accession>
<feature type="region of interest" description="Disordered" evidence="1">
    <location>
        <begin position="103"/>
        <end position="123"/>
    </location>
</feature>
<reference evidence="4 5" key="1">
    <citation type="journal article" date="2019" name="Int. J. Syst. Evol. Microbiol.">
        <title>The Global Catalogue of Microorganisms (GCM) 10K type strain sequencing project: providing services to taxonomists for standard genome sequencing and annotation.</title>
        <authorList>
            <consortium name="The Broad Institute Genomics Platform"/>
            <consortium name="The Broad Institute Genome Sequencing Center for Infectious Disease"/>
            <person name="Wu L."/>
            <person name="Ma J."/>
        </authorList>
    </citation>
    <scope>NUCLEOTIDE SEQUENCE [LARGE SCALE GENOMIC DNA]</scope>
    <source>
        <strain evidence="4 5">PSRA2</strain>
    </source>
</reference>
<protein>
    <recommendedName>
        <fullName evidence="3">DUF7322 domain-containing protein</fullName>
    </recommendedName>
</protein>
<feature type="transmembrane region" description="Helical" evidence="2">
    <location>
        <begin position="80"/>
        <end position="96"/>
    </location>
</feature>
<evidence type="ECO:0000313" key="5">
    <source>
        <dbReference type="Proteomes" id="UP001596406"/>
    </source>
</evidence>
<evidence type="ECO:0000259" key="3">
    <source>
        <dbReference type="Pfam" id="PF24008"/>
    </source>
</evidence>